<keyword evidence="10 13" id="KW-0460">Magnesium</keyword>
<accession>A0A835SXM6</accession>
<evidence type="ECO:0000259" key="14">
    <source>
        <dbReference type="SMART" id="SM00852"/>
    </source>
</evidence>
<dbReference type="EMBL" id="JAEHOC010000033">
    <property type="protein sequence ID" value="KAG2428700.1"/>
    <property type="molecule type" value="Genomic_DNA"/>
</dbReference>
<comment type="catalytic activity">
    <reaction evidence="13">
        <text>adenylyl-molybdopterin + molybdate = Mo-molybdopterin + AMP + H(+)</text>
        <dbReference type="Rhea" id="RHEA:35047"/>
        <dbReference type="ChEBI" id="CHEBI:15378"/>
        <dbReference type="ChEBI" id="CHEBI:36264"/>
        <dbReference type="ChEBI" id="CHEBI:62727"/>
        <dbReference type="ChEBI" id="CHEBI:71302"/>
        <dbReference type="ChEBI" id="CHEBI:456215"/>
    </reaction>
</comment>
<dbReference type="InterPro" id="IPR005110">
    <property type="entry name" value="MoeA_linker/N"/>
</dbReference>
<dbReference type="Gene3D" id="3.90.105.10">
    <property type="entry name" value="Molybdopterin biosynthesis moea protein, domain 2"/>
    <property type="match status" value="1"/>
</dbReference>
<evidence type="ECO:0000256" key="1">
    <source>
        <dbReference type="ARBA" id="ARBA00001946"/>
    </source>
</evidence>
<dbReference type="Proteomes" id="UP000650467">
    <property type="component" value="Unassembled WGS sequence"/>
</dbReference>
<keyword evidence="16" id="KW-1185">Reference proteome</keyword>
<proteinExistence type="inferred from homology"/>
<dbReference type="InterPro" id="IPR038987">
    <property type="entry name" value="MoeA-like"/>
</dbReference>
<name>A0A835SXM6_CHLIN</name>
<dbReference type="InterPro" id="IPR036135">
    <property type="entry name" value="MoeA_linker/N_sf"/>
</dbReference>
<feature type="domain" description="MoaB/Mog" evidence="14">
    <location>
        <begin position="185"/>
        <end position="331"/>
    </location>
</feature>
<organism evidence="15 16">
    <name type="scientific">Chlamydomonas incerta</name>
    <dbReference type="NCBI Taxonomy" id="51695"/>
    <lineage>
        <taxon>Eukaryota</taxon>
        <taxon>Viridiplantae</taxon>
        <taxon>Chlorophyta</taxon>
        <taxon>core chlorophytes</taxon>
        <taxon>Chlorophyceae</taxon>
        <taxon>CS clade</taxon>
        <taxon>Chlamydomonadales</taxon>
        <taxon>Chlamydomonadaceae</taxon>
        <taxon>Chlamydomonas</taxon>
    </lineage>
</organism>
<dbReference type="CDD" id="cd00887">
    <property type="entry name" value="MoeA"/>
    <property type="match status" value="1"/>
</dbReference>
<comment type="cofactor">
    <cofactor evidence="1 13">
        <name>Mg(2+)</name>
        <dbReference type="ChEBI" id="CHEBI:18420"/>
    </cofactor>
</comment>
<comment type="function">
    <text evidence="13">Catalyzes two steps in the biosynthesis of the molybdenum cofactor. In the first step, molybdopterin is adenylated. Subsequently, molybdate is inserted into adenylated molybdopterin and AMP is released.</text>
</comment>
<dbReference type="Gene3D" id="2.170.190.11">
    <property type="entry name" value="Molybdopterin biosynthesis moea protein, domain 3"/>
    <property type="match status" value="1"/>
</dbReference>
<evidence type="ECO:0000313" key="15">
    <source>
        <dbReference type="EMBL" id="KAG2428700.1"/>
    </source>
</evidence>
<dbReference type="Pfam" id="PF03454">
    <property type="entry name" value="MoeA_C"/>
    <property type="match status" value="1"/>
</dbReference>
<keyword evidence="5 13" id="KW-0500">Molybdenum</keyword>
<evidence type="ECO:0000256" key="2">
    <source>
        <dbReference type="ARBA" id="ARBA00005046"/>
    </source>
</evidence>
<comment type="similarity">
    <text evidence="3">In the N-terminal section; belongs to the MoaB/Mog family.</text>
</comment>
<dbReference type="GO" id="GO:0046872">
    <property type="term" value="F:metal ion binding"/>
    <property type="evidence" value="ECO:0007669"/>
    <property type="project" value="UniProtKB-UniRule"/>
</dbReference>
<keyword evidence="7 13" id="KW-0479">Metal-binding</keyword>
<dbReference type="PROSITE" id="PS01079">
    <property type="entry name" value="MOCF_BIOSYNTHESIS_2"/>
    <property type="match status" value="1"/>
</dbReference>
<evidence type="ECO:0000256" key="7">
    <source>
        <dbReference type="ARBA" id="ARBA00022723"/>
    </source>
</evidence>
<dbReference type="UniPathway" id="UPA00344"/>
<dbReference type="PANTHER" id="PTHR10192:SF5">
    <property type="entry name" value="GEPHYRIN"/>
    <property type="match status" value="1"/>
</dbReference>
<sequence>MAAAAYKMISIPEAQDVVLSHTRPLGAVTVGLAGALGRVLAEEVRAPDSLPPFPASIKDGYAVVAADGAGEFPVVGESRAGHLDQLPVAPGSVAYITTGAPVPLGADAVIQVEDTEKLPDGEGGQCRVRICKAARAGQDIRPVGSDIMEGDTVLQAGERVGVAEVGILATVGAVSLRVHATPRVAVLSTGDEVVDPATAPLGPGQIRDANRAMLLAAAAKAGAEVADMGVARDTVGHLEGCLAAAIEQRVDVLITSGGVSMGDRDLIKPLLAREGTIHFGRVRMKPGKPLTFATLTLPQQGGRQMLVFGLPGNPVSSFVCFHLVVLPALRKMGGWAAPELRRVAARLAVDIKLDPERPEYHRCTLQWGPPPPGSAPALKAAVAEAAAAQVGAARCAEDPLHAPPAAAHEAAAHGAAADLGAQELWAVSTGNQISSRLLSARSANAVLEIPCAAGVLKAGSLVSALLIDDLGGMPVPAGGVPVTPGF</sequence>
<keyword evidence="11 13" id="KW-0501">Molybdenum cofactor biosynthesis</keyword>
<dbReference type="GO" id="GO:0005829">
    <property type="term" value="C:cytosol"/>
    <property type="evidence" value="ECO:0007669"/>
    <property type="project" value="TreeGrafter"/>
</dbReference>
<dbReference type="Gene3D" id="2.40.340.10">
    <property type="entry name" value="MoeA, C-terminal, domain IV"/>
    <property type="match status" value="1"/>
</dbReference>
<protein>
    <recommendedName>
        <fullName evidence="13">Molybdopterin biosynthesis protein CNX1</fullName>
    </recommendedName>
    <alternativeName>
        <fullName evidence="13">Molybdenum cofactor biosynthesis enzyme CNX1</fullName>
    </alternativeName>
    <domain>
        <recommendedName>
            <fullName evidence="13">Molybdopterin molybdenumtransferase</fullName>
            <shortName evidence="13">MPT Mo-transferase</shortName>
            <ecNumber evidence="13">2.10.1.1</ecNumber>
        </recommendedName>
        <alternativeName>
            <fullName evidence="13">Domain E</fullName>
        </alternativeName>
    </domain>
    <domain>
        <recommendedName>
            <fullName evidence="13">Molybdopterin adenylyltransferase</fullName>
            <shortName evidence="13">MPT adenylyltransferase</shortName>
            <ecNumber evidence="13">2.7.7.75</ecNumber>
        </recommendedName>
        <alternativeName>
            <fullName evidence="13">Domain G</fullName>
        </alternativeName>
    </domain>
</protein>
<dbReference type="GO" id="GO:0005524">
    <property type="term" value="F:ATP binding"/>
    <property type="evidence" value="ECO:0007669"/>
    <property type="project" value="UniProtKB-UniRule"/>
</dbReference>
<evidence type="ECO:0000256" key="4">
    <source>
        <dbReference type="ARBA" id="ARBA00008339"/>
    </source>
</evidence>
<keyword evidence="9" id="KW-0067">ATP-binding</keyword>
<comment type="similarity">
    <text evidence="13">Belongs to the MoeA family.</text>
</comment>
<dbReference type="AlphaFoldDB" id="A0A835SXM6"/>
<keyword evidence="12" id="KW-0511">Multifunctional enzyme</keyword>
<comment type="catalytic activity">
    <reaction evidence="13">
        <text>molybdopterin + ATP + H(+) = adenylyl-molybdopterin + diphosphate</text>
        <dbReference type="Rhea" id="RHEA:31331"/>
        <dbReference type="ChEBI" id="CHEBI:15378"/>
        <dbReference type="ChEBI" id="CHEBI:30616"/>
        <dbReference type="ChEBI" id="CHEBI:33019"/>
        <dbReference type="ChEBI" id="CHEBI:58698"/>
        <dbReference type="ChEBI" id="CHEBI:62727"/>
    </reaction>
</comment>
<evidence type="ECO:0000256" key="9">
    <source>
        <dbReference type="ARBA" id="ARBA00022840"/>
    </source>
</evidence>
<dbReference type="SUPFAM" id="SSF63882">
    <property type="entry name" value="MoeA N-terminal region -like"/>
    <property type="match status" value="1"/>
</dbReference>
<dbReference type="GO" id="GO:0006777">
    <property type="term" value="P:Mo-molybdopterin cofactor biosynthetic process"/>
    <property type="evidence" value="ECO:0007669"/>
    <property type="project" value="UniProtKB-UniRule"/>
</dbReference>
<dbReference type="InterPro" id="IPR001453">
    <property type="entry name" value="MoaB/Mog_dom"/>
</dbReference>
<dbReference type="GO" id="GO:0061598">
    <property type="term" value="F:molybdopterin adenylyltransferase activity"/>
    <property type="evidence" value="ECO:0007669"/>
    <property type="project" value="UniProtKB-UniRule"/>
</dbReference>
<comment type="caution">
    <text evidence="15">The sequence shown here is derived from an EMBL/GenBank/DDBJ whole genome shotgun (WGS) entry which is preliminary data.</text>
</comment>
<dbReference type="FunFam" id="2.170.190.11:FF:000001">
    <property type="entry name" value="Molybdopterin molybdenumtransferase"/>
    <property type="match status" value="1"/>
</dbReference>
<keyword evidence="6 13" id="KW-0808">Transferase</keyword>
<dbReference type="InterPro" id="IPR036688">
    <property type="entry name" value="MoeA_C_domain_IV_sf"/>
</dbReference>
<reference evidence="15" key="1">
    <citation type="journal article" date="2020" name="bioRxiv">
        <title>Comparative genomics of Chlamydomonas.</title>
        <authorList>
            <person name="Craig R.J."/>
            <person name="Hasan A.R."/>
            <person name="Ness R.W."/>
            <person name="Keightley P.D."/>
        </authorList>
    </citation>
    <scope>NUCLEOTIDE SEQUENCE</scope>
    <source>
        <strain evidence="15">SAG 7.73</strain>
    </source>
</reference>
<evidence type="ECO:0000256" key="5">
    <source>
        <dbReference type="ARBA" id="ARBA00022505"/>
    </source>
</evidence>
<dbReference type="Pfam" id="PF00994">
    <property type="entry name" value="MoCF_biosynth"/>
    <property type="match status" value="1"/>
</dbReference>
<evidence type="ECO:0000313" key="16">
    <source>
        <dbReference type="Proteomes" id="UP000650467"/>
    </source>
</evidence>
<dbReference type="InterPro" id="IPR005111">
    <property type="entry name" value="MoeA_C_domain_IV"/>
</dbReference>
<dbReference type="SMART" id="SM00852">
    <property type="entry name" value="MoCF_biosynth"/>
    <property type="match status" value="1"/>
</dbReference>
<dbReference type="OrthoDB" id="4349954at2759"/>
<evidence type="ECO:0000256" key="10">
    <source>
        <dbReference type="ARBA" id="ARBA00022842"/>
    </source>
</evidence>
<dbReference type="SUPFAM" id="SSF63867">
    <property type="entry name" value="MoeA C-terminal domain-like"/>
    <property type="match status" value="1"/>
</dbReference>
<dbReference type="FunFam" id="3.40.980.10:FF:000009">
    <property type="entry name" value="Molybdopterin molybdenumtransferase"/>
    <property type="match status" value="1"/>
</dbReference>
<evidence type="ECO:0000256" key="6">
    <source>
        <dbReference type="ARBA" id="ARBA00022679"/>
    </source>
</evidence>
<dbReference type="EC" id="2.7.7.75" evidence="13"/>
<dbReference type="Gene3D" id="3.40.980.10">
    <property type="entry name" value="MoaB/Mog-like domain"/>
    <property type="match status" value="1"/>
</dbReference>
<dbReference type="InterPro" id="IPR036425">
    <property type="entry name" value="MoaB/Mog-like_dom_sf"/>
</dbReference>
<dbReference type="GO" id="GO:0061599">
    <property type="term" value="F:molybdopterin molybdotransferase activity"/>
    <property type="evidence" value="ECO:0007669"/>
    <property type="project" value="UniProtKB-UniRule"/>
</dbReference>
<dbReference type="Pfam" id="PF03453">
    <property type="entry name" value="MoeA_N"/>
    <property type="match status" value="1"/>
</dbReference>
<evidence type="ECO:0000256" key="12">
    <source>
        <dbReference type="ARBA" id="ARBA00023268"/>
    </source>
</evidence>
<evidence type="ECO:0000256" key="3">
    <source>
        <dbReference type="ARBA" id="ARBA00007589"/>
    </source>
</evidence>
<dbReference type="SUPFAM" id="SSF53218">
    <property type="entry name" value="Molybdenum cofactor biosynthesis proteins"/>
    <property type="match status" value="1"/>
</dbReference>
<evidence type="ECO:0000256" key="11">
    <source>
        <dbReference type="ARBA" id="ARBA00023150"/>
    </source>
</evidence>
<dbReference type="PANTHER" id="PTHR10192">
    <property type="entry name" value="MOLYBDOPTERIN BIOSYNTHESIS PROTEIN"/>
    <property type="match status" value="1"/>
</dbReference>
<comment type="similarity">
    <text evidence="4">In the C-terminal section; belongs to the MoeA family.</text>
</comment>
<dbReference type="InterPro" id="IPR008284">
    <property type="entry name" value="MoCF_biosynth_CS"/>
</dbReference>
<comment type="pathway">
    <text evidence="2 13">Cofactor biosynthesis; molybdopterin biosynthesis.</text>
</comment>
<evidence type="ECO:0000256" key="13">
    <source>
        <dbReference type="RuleBase" id="RU365090"/>
    </source>
</evidence>
<dbReference type="NCBIfam" id="TIGR00177">
    <property type="entry name" value="molyb_syn"/>
    <property type="match status" value="1"/>
</dbReference>
<evidence type="ECO:0000256" key="8">
    <source>
        <dbReference type="ARBA" id="ARBA00022741"/>
    </source>
</evidence>
<gene>
    <name evidence="15" type="ORF">HXX76_011405</name>
</gene>
<dbReference type="NCBIfam" id="NF045515">
    <property type="entry name" value="Glp_gephyrin"/>
    <property type="match status" value="1"/>
</dbReference>
<dbReference type="EC" id="2.10.1.1" evidence="13"/>
<keyword evidence="8" id="KW-0547">Nucleotide-binding</keyword>